<evidence type="ECO:0000256" key="6">
    <source>
        <dbReference type="ARBA" id="ARBA00022777"/>
    </source>
</evidence>
<feature type="domain" description="Histidine kinase" evidence="9">
    <location>
        <begin position="276"/>
        <end position="492"/>
    </location>
</feature>
<dbReference type="Gene3D" id="3.30.565.10">
    <property type="entry name" value="Histidine kinase-like ATPase, C-terminal domain"/>
    <property type="match status" value="1"/>
</dbReference>
<evidence type="ECO:0000256" key="2">
    <source>
        <dbReference type="ARBA" id="ARBA00012438"/>
    </source>
</evidence>
<keyword evidence="4" id="KW-0808">Transferase</keyword>
<dbReference type="Pfam" id="PF08448">
    <property type="entry name" value="PAS_4"/>
    <property type="match status" value="1"/>
</dbReference>
<evidence type="ECO:0000256" key="7">
    <source>
        <dbReference type="ARBA" id="ARBA00022840"/>
    </source>
</evidence>
<organism evidence="11 12">
    <name type="scientific">Glutamicibacter mysorens</name>
    <dbReference type="NCBI Taxonomy" id="257984"/>
    <lineage>
        <taxon>Bacteria</taxon>
        <taxon>Bacillati</taxon>
        <taxon>Actinomycetota</taxon>
        <taxon>Actinomycetes</taxon>
        <taxon>Micrococcales</taxon>
        <taxon>Micrococcaceae</taxon>
        <taxon>Glutamicibacter</taxon>
    </lineage>
</organism>
<dbReference type="Gene3D" id="1.10.287.130">
    <property type="match status" value="1"/>
</dbReference>
<keyword evidence="7" id="KW-0067">ATP-binding</keyword>
<dbReference type="InterPro" id="IPR000014">
    <property type="entry name" value="PAS"/>
</dbReference>
<dbReference type="SUPFAM" id="SSF55874">
    <property type="entry name" value="ATPase domain of HSP90 chaperone/DNA topoisomerase II/histidine kinase"/>
    <property type="match status" value="1"/>
</dbReference>
<dbReference type="NCBIfam" id="TIGR00229">
    <property type="entry name" value="sensory_box"/>
    <property type="match status" value="2"/>
</dbReference>
<dbReference type="CDD" id="cd00130">
    <property type="entry name" value="PAS"/>
    <property type="match status" value="1"/>
</dbReference>
<dbReference type="EC" id="2.7.13.3" evidence="2"/>
<dbReference type="SMART" id="SM00091">
    <property type="entry name" value="PAS"/>
    <property type="match status" value="2"/>
</dbReference>
<dbReference type="PANTHER" id="PTHR43065:SF10">
    <property type="entry name" value="PEROXIDE STRESS-ACTIVATED HISTIDINE KINASE MAK3"/>
    <property type="match status" value="1"/>
</dbReference>
<evidence type="ECO:0000256" key="3">
    <source>
        <dbReference type="ARBA" id="ARBA00022553"/>
    </source>
</evidence>
<evidence type="ECO:0000256" key="8">
    <source>
        <dbReference type="ARBA" id="ARBA00023012"/>
    </source>
</evidence>
<feature type="domain" description="PAS" evidence="10">
    <location>
        <begin position="132"/>
        <end position="202"/>
    </location>
</feature>
<evidence type="ECO:0000313" key="12">
    <source>
        <dbReference type="Proteomes" id="UP000229263"/>
    </source>
</evidence>
<evidence type="ECO:0000259" key="10">
    <source>
        <dbReference type="PROSITE" id="PS50112"/>
    </source>
</evidence>
<dbReference type="Gene3D" id="3.30.450.20">
    <property type="entry name" value="PAS domain"/>
    <property type="match status" value="2"/>
</dbReference>
<evidence type="ECO:0000313" key="11">
    <source>
        <dbReference type="EMBL" id="PJJ45189.1"/>
    </source>
</evidence>
<reference evidence="11 12" key="1">
    <citation type="submission" date="2017-11" db="EMBL/GenBank/DDBJ databases">
        <title>Sequencing the genomes of 1000 actinobacteria strains.</title>
        <authorList>
            <person name="Klenk H.-P."/>
        </authorList>
    </citation>
    <scope>NUCLEOTIDE SEQUENCE [LARGE SCALE GENOMIC DNA]</scope>
    <source>
        <strain evidence="11 12">DSM 12798</strain>
    </source>
</reference>
<protein>
    <recommendedName>
        <fullName evidence="2">histidine kinase</fullName>
        <ecNumber evidence="2">2.7.13.3</ecNumber>
    </recommendedName>
</protein>
<dbReference type="PANTHER" id="PTHR43065">
    <property type="entry name" value="SENSOR HISTIDINE KINASE"/>
    <property type="match status" value="1"/>
</dbReference>
<dbReference type="RefSeq" id="WP_066142376.1">
    <property type="nucleotide sequence ID" value="NZ_PGEY01000001.1"/>
</dbReference>
<dbReference type="SMART" id="SM00387">
    <property type="entry name" value="HATPase_c"/>
    <property type="match status" value="1"/>
</dbReference>
<evidence type="ECO:0000259" key="9">
    <source>
        <dbReference type="PROSITE" id="PS50109"/>
    </source>
</evidence>
<dbReference type="InterPro" id="IPR005467">
    <property type="entry name" value="His_kinase_dom"/>
</dbReference>
<dbReference type="PRINTS" id="PR00344">
    <property type="entry name" value="BCTRLSENSOR"/>
</dbReference>
<evidence type="ECO:0000256" key="4">
    <source>
        <dbReference type="ARBA" id="ARBA00022679"/>
    </source>
</evidence>
<dbReference type="InterPro" id="IPR004358">
    <property type="entry name" value="Sig_transdc_His_kin-like_C"/>
</dbReference>
<dbReference type="Proteomes" id="UP000229263">
    <property type="component" value="Unassembled WGS sequence"/>
</dbReference>
<feature type="domain" description="PAS" evidence="10">
    <location>
        <begin position="5"/>
        <end position="48"/>
    </location>
</feature>
<proteinExistence type="predicted"/>
<name>A0ABX4N035_9MICC</name>
<dbReference type="InterPro" id="IPR003594">
    <property type="entry name" value="HATPase_dom"/>
</dbReference>
<keyword evidence="3" id="KW-0597">Phosphoprotein</keyword>
<dbReference type="InterPro" id="IPR035965">
    <property type="entry name" value="PAS-like_dom_sf"/>
</dbReference>
<dbReference type="SUPFAM" id="SSF55785">
    <property type="entry name" value="PYP-like sensor domain (PAS domain)"/>
    <property type="match status" value="2"/>
</dbReference>
<dbReference type="Pfam" id="PF02518">
    <property type="entry name" value="HATPase_c"/>
    <property type="match status" value="1"/>
</dbReference>
<dbReference type="Pfam" id="PF13426">
    <property type="entry name" value="PAS_9"/>
    <property type="match status" value="1"/>
</dbReference>
<dbReference type="InterPro" id="IPR013656">
    <property type="entry name" value="PAS_4"/>
</dbReference>
<dbReference type="InterPro" id="IPR036890">
    <property type="entry name" value="HATPase_C_sf"/>
</dbReference>
<keyword evidence="5" id="KW-0547">Nucleotide-binding</keyword>
<dbReference type="PROSITE" id="PS50112">
    <property type="entry name" value="PAS"/>
    <property type="match status" value="2"/>
</dbReference>
<dbReference type="EMBL" id="PGEY01000001">
    <property type="protein sequence ID" value="PJJ45189.1"/>
    <property type="molecule type" value="Genomic_DNA"/>
</dbReference>
<dbReference type="PROSITE" id="PS50109">
    <property type="entry name" value="HIS_KIN"/>
    <property type="match status" value="1"/>
</dbReference>
<comment type="caution">
    <text evidence="11">The sequence shown here is derived from an EMBL/GenBank/DDBJ whole genome shotgun (WGS) entry which is preliminary data.</text>
</comment>
<evidence type="ECO:0000256" key="5">
    <source>
        <dbReference type="ARBA" id="ARBA00022741"/>
    </source>
</evidence>
<keyword evidence="6" id="KW-0418">Kinase</keyword>
<comment type="catalytic activity">
    <reaction evidence="1">
        <text>ATP + protein L-histidine = ADP + protein N-phospho-L-histidine.</text>
        <dbReference type="EC" id="2.7.13.3"/>
    </reaction>
</comment>
<sequence>MDFPALKDFKVLADSISHCILIHDATTKEILWANPAACTMLGFTLQELKSLKSEDMSSSERQYRRTIAKSWLHLDVEEGQNQIRWKYRTKNGHEVLTQAVGKRMVLSGRTVVMIEFRDINSELALQRRVSKAEKLMRTVLARSDAGVLLLDVDLRISTVSPSALRVLQCASRKLLKKHLAEIAVPHKREQLKAEIQKHRETHVTTEIRLEFPISEDSTKWLTGSLEYVRGEDDVHHHVWVFHDITDKVLREKEEERSFAYANFMGRQHAMGDMAMLLSHELAQPVAAANNFLSGLRSRMDQIPDDIVDPLRFGIDSAETQIRRASKIINSVQGFAGNMELSEELADLNEIVSESMYFIELRGRDKGVSTMLTLTGERLPIICEPILIGQVVQNLCFNAIDEMATWDEEARHIEVATMRSGTMATFEVIDHGRGIGHLPGDDIFAGAFTSKADGHGVGLALCYRIITRQGGTISAHESAPHGATFTFSLPLAAT</sequence>
<gene>
    <name evidence="11" type="ORF">ATK23_2445</name>
</gene>
<keyword evidence="12" id="KW-1185">Reference proteome</keyword>
<keyword evidence="8" id="KW-0902">Two-component regulatory system</keyword>
<evidence type="ECO:0000256" key="1">
    <source>
        <dbReference type="ARBA" id="ARBA00000085"/>
    </source>
</evidence>
<accession>A0ABX4N035</accession>